<comment type="caution">
    <text evidence="1">The sequence shown here is derived from an EMBL/GenBank/DDBJ whole genome shotgun (WGS) entry which is preliminary data.</text>
</comment>
<reference evidence="2" key="1">
    <citation type="journal article" date="2019" name="Int. J. Syst. Evol. Microbiol.">
        <title>The Global Catalogue of Microorganisms (GCM) 10K type strain sequencing project: providing services to taxonomists for standard genome sequencing and annotation.</title>
        <authorList>
            <consortium name="The Broad Institute Genomics Platform"/>
            <consortium name="The Broad Institute Genome Sequencing Center for Infectious Disease"/>
            <person name="Wu L."/>
            <person name="Ma J."/>
        </authorList>
    </citation>
    <scope>NUCLEOTIDE SEQUENCE [LARGE SCALE GENOMIC DNA]</scope>
    <source>
        <strain evidence="2">JCM 14370</strain>
    </source>
</reference>
<protein>
    <submittedName>
        <fullName evidence="1">Uncharacterized protein</fullName>
    </submittedName>
</protein>
<dbReference type="Proteomes" id="UP000632222">
    <property type="component" value="Unassembled WGS sequence"/>
</dbReference>
<dbReference type="EMBL" id="BMOD01000014">
    <property type="protein sequence ID" value="GGJ43964.1"/>
    <property type="molecule type" value="Genomic_DNA"/>
</dbReference>
<evidence type="ECO:0000313" key="1">
    <source>
        <dbReference type="EMBL" id="GGJ43964.1"/>
    </source>
</evidence>
<keyword evidence="2" id="KW-1185">Reference proteome</keyword>
<sequence>MQHSEQTHALTREIVHFLKRHGKPRATQGPHPRRSQDTYLQDIEDALQQGLPELKSRVLWAVGRLARNHENTTLKLLVRAFLQSCQHDEALWLKFPVNLNHLPTDVQLCLRTHLEQQEDQVFALTEVIHLGLCTLGHPSEGKP</sequence>
<organism evidence="1 2">
    <name type="scientific">Deinococcus roseus</name>
    <dbReference type="NCBI Taxonomy" id="392414"/>
    <lineage>
        <taxon>Bacteria</taxon>
        <taxon>Thermotogati</taxon>
        <taxon>Deinococcota</taxon>
        <taxon>Deinococci</taxon>
        <taxon>Deinococcales</taxon>
        <taxon>Deinococcaceae</taxon>
        <taxon>Deinococcus</taxon>
    </lineage>
</organism>
<accession>A0ABQ2D5E7</accession>
<evidence type="ECO:0000313" key="2">
    <source>
        <dbReference type="Proteomes" id="UP000632222"/>
    </source>
</evidence>
<gene>
    <name evidence="1" type="ORF">GCM10008938_32790</name>
</gene>
<name>A0ABQ2D5E7_9DEIO</name>
<proteinExistence type="predicted"/>
<dbReference type="RefSeq" id="WP_189004295.1">
    <property type="nucleotide sequence ID" value="NZ_BMOD01000014.1"/>
</dbReference>